<evidence type="ECO:0000313" key="2">
    <source>
        <dbReference type="EMBL" id="GAA4288055.1"/>
    </source>
</evidence>
<dbReference type="InterPro" id="IPR036291">
    <property type="entry name" value="NAD(P)-bd_dom_sf"/>
</dbReference>
<feature type="domain" description="Gfo/Idh/MocA-like oxidoreductase N-terminal" evidence="1">
    <location>
        <begin position="3"/>
        <end position="118"/>
    </location>
</feature>
<proteinExistence type="predicted"/>
<dbReference type="Pfam" id="PF01408">
    <property type="entry name" value="GFO_IDH_MocA"/>
    <property type="match status" value="1"/>
</dbReference>
<dbReference type="SUPFAM" id="SSF51735">
    <property type="entry name" value="NAD(P)-binding Rossmann-fold domains"/>
    <property type="match status" value="1"/>
</dbReference>
<accession>A0ABP8EVU8</accession>
<reference evidence="3" key="1">
    <citation type="journal article" date="2019" name="Int. J. Syst. Evol. Microbiol.">
        <title>The Global Catalogue of Microorganisms (GCM) 10K type strain sequencing project: providing services to taxonomists for standard genome sequencing and annotation.</title>
        <authorList>
            <consortium name="The Broad Institute Genomics Platform"/>
            <consortium name="The Broad Institute Genome Sequencing Center for Infectious Disease"/>
            <person name="Wu L."/>
            <person name="Ma J."/>
        </authorList>
    </citation>
    <scope>NUCLEOTIDE SEQUENCE [LARGE SCALE GENOMIC DNA]</scope>
    <source>
        <strain evidence="3">JCM 17459</strain>
    </source>
</reference>
<evidence type="ECO:0000313" key="3">
    <source>
        <dbReference type="Proteomes" id="UP001499841"/>
    </source>
</evidence>
<dbReference type="Gene3D" id="3.40.50.720">
    <property type="entry name" value="NAD(P)-binding Rossmann-like Domain"/>
    <property type="match status" value="1"/>
</dbReference>
<dbReference type="Proteomes" id="UP001499841">
    <property type="component" value="Unassembled WGS sequence"/>
</dbReference>
<dbReference type="RefSeq" id="WP_345041482.1">
    <property type="nucleotide sequence ID" value="NZ_BAABBA010000011.1"/>
</dbReference>
<dbReference type="PANTHER" id="PTHR43818">
    <property type="entry name" value="BCDNA.GH03377"/>
    <property type="match status" value="1"/>
</dbReference>
<evidence type="ECO:0000259" key="1">
    <source>
        <dbReference type="Pfam" id="PF01408"/>
    </source>
</evidence>
<gene>
    <name evidence="2" type="ORF">GCM10022262_24150</name>
</gene>
<dbReference type="InterPro" id="IPR000683">
    <property type="entry name" value="Gfo/Idh/MocA-like_OxRdtase_N"/>
</dbReference>
<dbReference type="InterPro" id="IPR050463">
    <property type="entry name" value="Gfo/Idh/MocA_oxidrdct_glycsds"/>
</dbReference>
<name>A0ABP8EVU8_9MICO</name>
<dbReference type="PANTHER" id="PTHR43818:SF9">
    <property type="entry name" value="HYPOTHETICAL OXIDOREDUCTASE"/>
    <property type="match status" value="1"/>
</dbReference>
<keyword evidence="3" id="KW-1185">Reference proteome</keyword>
<sequence length="286" mass="29708">MRRIGFIGTENSHTDHFLRLLNTEARHPGFRGTALAGGSGPRNNQLAETYGVDVVVEDPADLLGRVDAAIVSTRDGARHREQALPLLEAGVPVLVDKPLATTTADAEALLEVAGRSGAPLVSCSALRFVPEMPDLRDGEAGPVRAVHVVGPADPDSEHSGLFFYGIHHVEAALEILGNPAVAAGSLDVTAVRHGDTTVASTWIGGAAVTLTFVTPTDTHRAPFHATVVRPGSVVARELTLGPDYNAPALARFIAAAEGGTAPDDGALLAPVAVLESVVHALGKDHR</sequence>
<dbReference type="EMBL" id="BAABBA010000011">
    <property type="protein sequence ID" value="GAA4288055.1"/>
    <property type="molecule type" value="Genomic_DNA"/>
</dbReference>
<organism evidence="2 3">
    <name type="scientific">Georgenia daeguensis</name>
    <dbReference type="NCBI Taxonomy" id="908355"/>
    <lineage>
        <taxon>Bacteria</taxon>
        <taxon>Bacillati</taxon>
        <taxon>Actinomycetota</taxon>
        <taxon>Actinomycetes</taxon>
        <taxon>Micrococcales</taxon>
        <taxon>Bogoriellaceae</taxon>
        <taxon>Georgenia</taxon>
    </lineage>
</organism>
<comment type="caution">
    <text evidence="2">The sequence shown here is derived from an EMBL/GenBank/DDBJ whole genome shotgun (WGS) entry which is preliminary data.</text>
</comment>
<protein>
    <recommendedName>
        <fullName evidence="1">Gfo/Idh/MocA-like oxidoreductase N-terminal domain-containing protein</fullName>
    </recommendedName>
</protein>